<evidence type="ECO:0000313" key="2">
    <source>
        <dbReference type="EMBL" id="KAI6659806.1"/>
    </source>
</evidence>
<protein>
    <submittedName>
        <fullName evidence="2">Uncharacterized protein</fullName>
    </submittedName>
</protein>
<evidence type="ECO:0000256" key="1">
    <source>
        <dbReference type="SAM" id="MobiDB-lite"/>
    </source>
</evidence>
<evidence type="ECO:0000313" key="3">
    <source>
        <dbReference type="Proteomes" id="UP001165289"/>
    </source>
</evidence>
<proteinExistence type="predicted"/>
<dbReference type="EMBL" id="JAKMXF010000048">
    <property type="protein sequence ID" value="KAI6659806.1"/>
    <property type="molecule type" value="Genomic_DNA"/>
</dbReference>
<reference evidence="2 3" key="1">
    <citation type="journal article" date="2023" name="BMC Biol.">
        <title>The compact genome of the sponge Oopsacas minuta (Hexactinellida) is lacking key metazoan core genes.</title>
        <authorList>
            <person name="Santini S."/>
            <person name="Schenkelaars Q."/>
            <person name="Jourda C."/>
            <person name="Duchesne M."/>
            <person name="Belahbib H."/>
            <person name="Rocher C."/>
            <person name="Selva M."/>
            <person name="Riesgo A."/>
            <person name="Vervoort M."/>
            <person name="Leys S.P."/>
            <person name="Kodjabachian L."/>
            <person name="Le Bivic A."/>
            <person name="Borchiellini C."/>
            <person name="Claverie J.M."/>
            <person name="Renard E."/>
        </authorList>
    </citation>
    <scope>NUCLEOTIDE SEQUENCE [LARGE SCALE GENOMIC DNA]</scope>
    <source>
        <strain evidence="2">SPO-2</strain>
    </source>
</reference>
<dbReference type="AlphaFoldDB" id="A0AAV7KFF3"/>
<name>A0AAV7KFF3_9METZ</name>
<accession>A0AAV7KFF3</accession>
<gene>
    <name evidence="2" type="ORF">LOD99_10631</name>
</gene>
<sequence>MKERTTTEVSESIESAVALAPETVDNEGIDISDQNVSEMVTNDLVITSQPSQVESTETSRVNIVNTFSNDVGIWPEKLPEKLKHYWSWRGSQDCQFLQRGYTNSVPQYDNTKIRYCT</sequence>
<feature type="region of interest" description="Disordered" evidence="1">
    <location>
        <begin position="1"/>
        <end position="32"/>
    </location>
</feature>
<comment type="caution">
    <text evidence="2">The sequence shown here is derived from an EMBL/GenBank/DDBJ whole genome shotgun (WGS) entry which is preliminary data.</text>
</comment>
<keyword evidence="3" id="KW-1185">Reference proteome</keyword>
<organism evidence="2 3">
    <name type="scientific">Oopsacas minuta</name>
    <dbReference type="NCBI Taxonomy" id="111878"/>
    <lineage>
        <taxon>Eukaryota</taxon>
        <taxon>Metazoa</taxon>
        <taxon>Porifera</taxon>
        <taxon>Hexactinellida</taxon>
        <taxon>Hexasterophora</taxon>
        <taxon>Lyssacinosida</taxon>
        <taxon>Leucopsacidae</taxon>
        <taxon>Oopsacas</taxon>
    </lineage>
</organism>
<dbReference type="Proteomes" id="UP001165289">
    <property type="component" value="Unassembled WGS sequence"/>
</dbReference>